<dbReference type="Proteomes" id="UP000093309">
    <property type="component" value="Unassembled WGS sequence"/>
</dbReference>
<feature type="domain" description="HTH araC/xylS-type" evidence="5">
    <location>
        <begin position="447"/>
        <end position="545"/>
    </location>
</feature>
<dbReference type="Gene3D" id="1.10.10.60">
    <property type="entry name" value="Homeodomain-like"/>
    <property type="match status" value="2"/>
</dbReference>
<dbReference type="InterPro" id="IPR018060">
    <property type="entry name" value="HTH_AraC"/>
</dbReference>
<keyword evidence="1" id="KW-0805">Transcription regulation</keyword>
<dbReference type="InterPro" id="IPR001789">
    <property type="entry name" value="Sig_transdc_resp-reg_receiver"/>
</dbReference>
<gene>
    <name evidence="7" type="ORF">A8709_13335</name>
</gene>
<dbReference type="OrthoDB" id="2543932at2"/>
<dbReference type="PRINTS" id="PR00032">
    <property type="entry name" value="HTHARAC"/>
</dbReference>
<dbReference type="InterPro" id="IPR020449">
    <property type="entry name" value="Tscrpt_reg_AraC-type_HTH"/>
</dbReference>
<dbReference type="PANTHER" id="PTHR43280:SF28">
    <property type="entry name" value="HTH-TYPE TRANSCRIPTIONAL ACTIVATOR RHAS"/>
    <property type="match status" value="1"/>
</dbReference>
<dbReference type="AlphaFoldDB" id="A0A1C1A3N4"/>
<evidence type="ECO:0000256" key="1">
    <source>
        <dbReference type="ARBA" id="ARBA00023015"/>
    </source>
</evidence>
<dbReference type="PROSITE" id="PS00041">
    <property type="entry name" value="HTH_ARAC_FAMILY_1"/>
    <property type="match status" value="1"/>
</dbReference>
<dbReference type="InterPro" id="IPR011006">
    <property type="entry name" value="CheY-like_superfamily"/>
</dbReference>
<evidence type="ECO:0000259" key="5">
    <source>
        <dbReference type="PROSITE" id="PS01124"/>
    </source>
</evidence>
<proteinExistence type="predicted"/>
<dbReference type="CDD" id="cd17536">
    <property type="entry name" value="REC_YesN-like"/>
    <property type="match status" value="1"/>
</dbReference>
<keyword evidence="4" id="KW-0597">Phosphoprotein</keyword>
<dbReference type="SMART" id="SM00342">
    <property type="entry name" value="HTH_ARAC"/>
    <property type="match status" value="1"/>
</dbReference>
<dbReference type="InterPro" id="IPR009057">
    <property type="entry name" value="Homeodomain-like_sf"/>
</dbReference>
<name>A0A1C1A3N4_9BACL</name>
<reference evidence="8" key="1">
    <citation type="submission" date="2016-05" db="EMBL/GenBank/DDBJ databases">
        <title>Paenibacillus oryzae. sp. nov., isolated from the rice root.</title>
        <authorList>
            <person name="Zhang J."/>
            <person name="Zhang X."/>
        </authorList>
    </citation>
    <scope>NUCLEOTIDE SEQUENCE [LARGE SCALE GENOMIC DNA]</scope>
    <source>
        <strain evidence="8">KCTC13222</strain>
    </source>
</reference>
<organism evidence="7 8">
    <name type="scientific">Paenibacillus pectinilyticus</name>
    <dbReference type="NCBI Taxonomy" id="512399"/>
    <lineage>
        <taxon>Bacteria</taxon>
        <taxon>Bacillati</taxon>
        <taxon>Bacillota</taxon>
        <taxon>Bacilli</taxon>
        <taxon>Bacillales</taxon>
        <taxon>Paenibacillaceae</taxon>
        <taxon>Paenibacillus</taxon>
    </lineage>
</organism>
<evidence type="ECO:0000313" key="8">
    <source>
        <dbReference type="Proteomes" id="UP000093309"/>
    </source>
</evidence>
<dbReference type="Gene3D" id="3.40.50.2300">
    <property type="match status" value="1"/>
</dbReference>
<feature type="domain" description="Response regulatory" evidence="6">
    <location>
        <begin position="3"/>
        <end position="120"/>
    </location>
</feature>
<dbReference type="RefSeq" id="WP_065852000.1">
    <property type="nucleotide sequence ID" value="NZ_LYPC01000014.1"/>
</dbReference>
<sequence>MYKLLIVDDEEMIASMLTDTFREMMVGEIEVYKAYSVEEAQDWLDQVRMDVVLSDIKMPGASGLELMEQIKANWPSCRIIFLTGYKEFDYVYTAIQHEGIRFLLKTVDDEQIVETVREVLKEIKDSHHKLNLLEQAKTQVESARPLLQNEFLQGFIHGLQEVSEDTDLYLENLEIPLRIENPTLMVIGRIDPLPPGKVTAIRNEHIFAVRAIPESNFPQLLTYFGFILEQSTIVWLFQANARMDKSELKKQVTLITGSLEYSQAVVRNSIGITVSFALQGNFFRFEEIADVYRSLKQILNNRFGLGIEMILSDQPLYLTDNKQSTVNKTVLKQLAKFKILEEHLELHRQQEFVEIFQPLVDCLRGAESRDDLIALEIYYRSASLLADYMNRFDLTQQMELTIDLHRLFRSDEHSAWDAAVDYLLRFADTLFSIQTQQINSNTENTITRLKLYIETHLHEDLSLTRLANLLYLNSTYLSKLFKQVTDQNLSEYITEKKIDKAKELLQGSSKKINEISLQVGYDSQQSFTRFFKKTVGQSPNEFRGSLL</sequence>
<dbReference type="STRING" id="512399.A8709_13335"/>
<evidence type="ECO:0000259" key="6">
    <source>
        <dbReference type="PROSITE" id="PS50110"/>
    </source>
</evidence>
<dbReference type="PANTHER" id="PTHR43280">
    <property type="entry name" value="ARAC-FAMILY TRANSCRIPTIONAL REGULATOR"/>
    <property type="match status" value="1"/>
</dbReference>
<dbReference type="Pfam" id="PF00072">
    <property type="entry name" value="Response_reg"/>
    <property type="match status" value="1"/>
</dbReference>
<dbReference type="SUPFAM" id="SSF52172">
    <property type="entry name" value="CheY-like"/>
    <property type="match status" value="1"/>
</dbReference>
<dbReference type="GO" id="GO:0003700">
    <property type="term" value="F:DNA-binding transcription factor activity"/>
    <property type="evidence" value="ECO:0007669"/>
    <property type="project" value="InterPro"/>
</dbReference>
<keyword evidence="3" id="KW-0804">Transcription</keyword>
<evidence type="ECO:0000256" key="3">
    <source>
        <dbReference type="ARBA" id="ARBA00023163"/>
    </source>
</evidence>
<evidence type="ECO:0000313" key="7">
    <source>
        <dbReference type="EMBL" id="OCT15090.1"/>
    </source>
</evidence>
<keyword evidence="2" id="KW-0238">DNA-binding</keyword>
<dbReference type="InterPro" id="IPR018062">
    <property type="entry name" value="HTH_AraC-typ_CS"/>
</dbReference>
<evidence type="ECO:0000256" key="4">
    <source>
        <dbReference type="PROSITE-ProRule" id="PRU00169"/>
    </source>
</evidence>
<dbReference type="PROSITE" id="PS01124">
    <property type="entry name" value="HTH_ARAC_FAMILY_2"/>
    <property type="match status" value="1"/>
</dbReference>
<evidence type="ECO:0000256" key="2">
    <source>
        <dbReference type="ARBA" id="ARBA00023125"/>
    </source>
</evidence>
<keyword evidence="8" id="KW-1185">Reference proteome</keyword>
<dbReference type="GO" id="GO:0043565">
    <property type="term" value="F:sequence-specific DNA binding"/>
    <property type="evidence" value="ECO:0007669"/>
    <property type="project" value="InterPro"/>
</dbReference>
<evidence type="ECO:0008006" key="9">
    <source>
        <dbReference type="Google" id="ProtNLM"/>
    </source>
</evidence>
<dbReference type="PROSITE" id="PS50110">
    <property type="entry name" value="RESPONSE_REGULATORY"/>
    <property type="match status" value="1"/>
</dbReference>
<dbReference type="Pfam" id="PF12833">
    <property type="entry name" value="HTH_18"/>
    <property type="match status" value="1"/>
</dbReference>
<accession>A0A1C1A3N4</accession>
<dbReference type="SUPFAM" id="SSF46689">
    <property type="entry name" value="Homeodomain-like"/>
    <property type="match status" value="2"/>
</dbReference>
<dbReference type="SMART" id="SM00448">
    <property type="entry name" value="REC"/>
    <property type="match status" value="1"/>
</dbReference>
<protein>
    <recommendedName>
        <fullName evidence="9">DNA-binding response regulator</fullName>
    </recommendedName>
</protein>
<feature type="modified residue" description="4-aspartylphosphate" evidence="4">
    <location>
        <position position="55"/>
    </location>
</feature>
<dbReference type="EMBL" id="LYPC01000014">
    <property type="protein sequence ID" value="OCT15090.1"/>
    <property type="molecule type" value="Genomic_DNA"/>
</dbReference>
<dbReference type="GO" id="GO:0000160">
    <property type="term" value="P:phosphorelay signal transduction system"/>
    <property type="evidence" value="ECO:0007669"/>
    <property type="project" value="InterPro"/>
</dbReference>
<comment type="caution">
    <text evidence="7">The sequence shown here is derived from an EMBL/GenBank/DDBJ whole genome shotgun (WGS) entry which is preliminary data.</text>
</comment>